<dbReference type="SUPFAM" id="SSF100950">
    <property type="entry name" value="NagB/RpiA/CoA transferase-like"/>
    <property type="match status" value="1"/>
</dbReference>
<keyword evidence="2" id="KW-0413">Isomerase</keyword>
<evidence type="ECO:0000313" key="2">
    <source>
        <dbReference type="EMBL" id="MWB77150.1"/>
    </source>
</evidence>
<organism evidence="2 3">
    <name type="scientific">Pseudooceanicola pacificus</name>
    <dbReference type="NCBI Taxonomy" id="2676438"/>
    <lineage>
        <taxon>Bacteria</taxon>
        <taxon>Pseudomonadati</taxon>
        <taxon>Pseudomonadota</taxon>
        <taxon>Alphaproteobacteria</taxon>
        <taxon>Rhodobacterales</taxon>
        <taxon>Paracoccaceae</taxon>
        <taxon>Pseudooceanicola</taxon>
    </lineage>
</organism>
<comment type="caution">
    <text evidence="2">The sequence shown here is derived from an EMBL/GenBank/DDBJ whole genome shotgun (WGS) entry which is preliminary data.</text>
</comment>
<dbReference type="RefSeq" id="WP_160381385.1">
    <property type="nucleotide sequence ID" value="NZ_WNXQ01000002.1"/>
</dbReference>
<gene>
    <name evidence="2" type="ORF">GLS40_03845</name>
</gene>
<dbReference type="EMBL" id="WNXQ01000002">
    <property type="protein sequence ID" value="MWB77150.1"/>
    <property type="molecule type" value="Genomic_DNA"/>
</dbReference>
<dbReference type="InterPro" id="IPR000649">
    <property type="entry name" value="IF-2B-related"/>
</dbReference>
<dbReference type="Proteomes" id="UP000443843">
    <property type="component" value="Unassembled WGS sequence"/>
</dbReference>
<evidence type="ECO:0000256" key="1">
    <source>
        <dbReference type="RuleBase" id="RU003814"/>
    </source>
</evidence>
<evidence type="ECO:0000313" key="3">
    <source>
        <dbReference type="Proteomes" id="UP000443843"/>
    </source>
</evidence>
<dbReference type="InterPro" id="IPR042529">
    <property type="entry name" value="IF_2B-like_C"/>
</dbReference>
<dbReference type="PANTHER" id="PTHR43475">
    <property type="entry name" value="METHYLTHIORIBOSE-1-PHOSPHATE ISOMERASE"/>
    <property type="match status" value="1"/>
</dbReference>
<dbReference type="GO" id="GO:0019509">
    <property type="term" value="P:L-methionine salvage from methylthioadenosine"/>
    <property type="evidence" value="ECO:0007669"/>
    <property type="project" value="TreeGrafter"/>
</dbReference>
<comment type="similarity">
    <text evidence="1">Belongs to the eIF-2B alpha/beta/delta subunits family.</text>
</comment>
<dbReference type="GO" id="GO:0046523">
    <property type="term" value="F:S-methyl-5-thioribose-1-phosphate isomerase activity"/>
    <property type="evidence" value="ECO:0007669"/>
    <property type="project" value="TreeGrafter"/>
</dbReference>
<sequence>MTLIETIPEPTLMRESVLIEADRVRILDRRIFPLEKQFVDCPDVESVAQAIEAMVTQSMGPFLAATAAMVLAAREAQDLAPTGRCEAMQVAAKRLRDTRPTNNAIRDGMAALLDQMPALAENAAFGAATEEAVRRLWADRRARSASLGDAAASLVRDGDTILTHCWGETSIIAMLESCLRSGKRVSVICTETRPYLQGSRLTAHSVAEMGIPTTVITDGMAAHAMASGMVSRFMTAADRVTLSGHVFNKVGTFQIAIAARALGVPFVAMVQEPDRLAPGPEDVRNEMRDGEEVLNCLGQRTGTPLAKGWYPAFDVTPPEYVSAVATSRGVFSSFALEQVFA</sequence>
<proteinExistence type="inferred from homology"/>
<keyword evidence="3" id="KW-1185">Reference proteome</keyword>
<dbReference type="InterPro" id="IPR037171">
    <property type="entry name" value="NagB/RpiA_transferase-like"/>
</dbReference>
<dbReference type="Pfam" id="PF01008">
    <property type="entry name" value="IF-2B"/>
    <property type="match status" value="1"/>
</dbReference>
<accession>A0A844WCC2</accession>
<dbReference type="InterPro" id="IPR027363">
    <property type="entry name" value="M1Pi_N"/>
</dbReference>
<dbReference type="Gene3D" id="1.20.120.420">
    <property type="entry name" value="translation initiation factor eif-2b, domain 1"/>
    <property type="match status" value="1"/>
</dbReference>
<protein>
    <submittedName>
        <fullName evidence="2">Methylthioribose-1-phosphate isomerase</fullName>
    </submittedName>
</protein>
<dbReference type="AlphaFoldDB" id="A0A844WCC2"/>
<reference evidence="2 3" key="1">
    <citation type="submission" date="2019-11" db="EMBL/GenBank/DDBJ databases">
        <title>Pseudooceanicola pacifica sp. nov., isolated from deep-sea sediment of the Pacific Ocean.</title>
        <authorList>
            <person name="Lyu L."/>
        </authorList>
    </citation>
    <scope>NUCLEOTIDE SEQUENCE [LARGE SCALE GENOMIC DNA]</scope>
    <source>
        <strain evidence="2 3">216_PA32_1</strain>
    </source>
</reference>
<name>A0A844WCC2_9RHOB</name>
<dbReference type="Gene3D" id="3.40.50.10470">
    <property type="entry name" value="Translation initiation factor eif-2b, domain 2"/>
    <property type="match status" value="1"/>
</dbReference>
<dbReference type="PANTHER" id="PTHR43475:SF1">
    <property type="entry name" value="METHYLTHIORIBOSE-1-PHOSPHATE ISOMERASE"/>
    <property type="match status" value="1"/>
</dbReference>